<dbReference type="Pfam" id="PF22003">
    <property type="entry name" value="MrkDrd"/>
    <property type="match status" value="1"/>
</dbReference>
<accession>A0ABU3Y1L2</accession>
<keyword evidence="3" id="KW-1185">Reference proteome</keyword>
<protein>
    <recommendedName>
        <fullName evidence="1">MrkD-like receptor binding domain-containing protein</fullName>
    </recommendedName>
</protein>
<evidence type="ECO:0000313" key="2">
    <source>
        <dbReference type="EMBL" id="MDV3443919.1"/>
    </source>
</evidence>
<proteinExistence type="predicted"/>
<name>A0ABU3Y1L2_9GAMM</name>
<organism evidence="2 3">
    <name type="scientific">Metapseudomonas otitidis</name>
    <dbReference type="NCBI Taxonomy" id="319939"/>
    <lineage>
        <taxon>Bacteria</taxon>
        <taxon>Pseudomonadati</taxon>
        <taxon>Pseudomonadota</taxon>
        <taxon>Gammaproteobacteria</taxon>
        <taxon>Pseudomonadales</taxon>
        <taxon>Pseudomonadaceae</taxon>
        <taxon>Metapseudomonas</taxon>
    </lineage>
</organism>
<evidence type="ECO:0000313" key="3">
    <source>
        <dbReference type="Proteomes" id="UP001273935"/>
    </source>
</evidence>
<dbReference type="Proteomes" id="UP001273935">
    <property type="component" value="Unassembled WGS sequence"/>
</dbReference>
<reference evidence="2 3" key="1">
    <citation type="submission" date="2023-10" db="EMBL/GenBank/DDBJ databases">
        <title>Pseudomonas otitidis isolated from a paediatric patient with cystic fibrosis in Chile.</title>
        <authorList>
            <person name="Amsteins-Romero L."/>
            <person name="Opazo-Capurro A."/>
            <person name="Matus-Kohler M."/>
            <person name="Gonzalez-Rocha G."/>
        </authorList>
    </citation>
    <scope>NUCLEOTIDE SEQUENCE [LARGE SCALE GENOMIC DNA]</scope>
    <source>
        <strain evidence="2 3">P-714</strain>
    </source>
</reference>
<feature type="non-terminal residue" evidence="2">
    <location>
        <position position="1"/>
    </location>
</feature>
<sequence>LTIQRDAPVGTVLHDSGGWVGGGQASARCSGFGTFWQDHGYRAAMTATSLPDVYESGVPGIGIRVAWANNA</sequence>
<dbReference type="EMBL" id="JAWJUL010000383">
    <property type="protein sequence ID" value="MDV3443919.1"/>
    <property type="molecule type" value="Genomic_DNA"/>
</dbReference>
<feature type="domain" description="MrkD-like receptor binding" evidence="1">
    <location>
        <begin position="2"/>
        <end position="66"/>
    </location>
</feature>
<dbReference type="Gene3D" id="2.60.40.3310">
    <property type="match status" value="1"/>
</dbReference>
<comment type="caution">
    <text evidence="2">The sequence shown here is derived from an EMBL/GenBank/DDBJ whole genome shotgun (WGS) entry which is preliminary data.</text>
</comment>
<evidence type="ECO:0000259" key="1">
    <source>
        <dbReference type="Pfam" id="PF22003"/>
    </source>
</evidence>
<gene>
    <name evidence="2" type="ORF">R0G64_31460</name>
</gene>
<dbReference type="InterPro" id="IPR054160">
    <property type="entry name" value="MrkD_recept-bd"/>
</dbReference>
<feature type="non-terminal residue" evidence="2">
    <location>
        <position position="71"/>
    </location>
</feature>